<dbReference type="Pfam" id="PF02534">
    <property type="entry name" value="T4SS-DNA_transf"/>
    <property type="match status" value="1"/>
</dbReference>
<dbReference type="InterPro" id="IPR027417">
    <property type="entry name" value="P-loop_NTPase"/>
</dbReference>
<evidence type="ECO:0000313" key="2">
    <source>
        <dbReference type="Proteomes" id="UP000254631"/>
    </source>
</evidence>
<dbReference type="EMBL" id="UGOL01000002">
    <property type="protein sequence ID" value="STY27808.1"/>
    <property type="molecule type" value="Genomic_DNA"/>
</dbReference>
<dbReference type="GO" id="GO:0016020">
    <property type="term" value="C:membrane"/>
    <property type="evidence" value="ECO:0007669"/>
    <property type="project" value="InterPro"/>
</dbReference>
<dbReference type="Gene3D" id="3.40.50.300">
    <property type="entry name" value="P-loop containing nucleotide triphosphate hydrolases"/>
    <property type="match status" value="1"/>
</dbReference>
<sequence>MRSNVSKLLGTRTVKVSAGSTSTQTQGYSESKSYNYQAIPLLRPDEVMRLPEDQTLIMRTGHAPVKASQMIWYLDPEMKHLGLRSYRSTAPNRFSIIHFIHRSSDRTALPEAFEL</sequence>
<dbReference type="InterPro" id="IPR003688">
    <property type="entry name" value="TraG/VirD4"/>
</dbReference>
<reference evidence="1 2" key="1">
    <citation type="submission" date="2018-06" db="EMBL/GenBank/DDBJ databases">
        <authorList>
            <consortium name="Pathogen Informatics"/>
            <person name="Doyle S."/>
        </authorList>
    </citation>
    <scope>NUCLEOTIDE SEQUENCE [LARGE SCALE GENOMIC DNA]</scope>
    <source>
        <strain evidence="1 2">NCTC12000</strain>
    </source>
</reference>
<evidence type="ECO:0000313" key="1">
    <source>
        <dbReference type="EMBL" id="STY27808.1"/>
    </source>
</evidence>
<dbReference type="AlphaFoldDB" id="A0A378LPP0"/>
<proteinExistence type="predicted"/>
<protein>
    <submittedName>
        <fullName evidence="1">Protein LvhD4</fullName>
    </submittedName>
</protein>
<name>A0A378LPP0_LEGPN</name>
<accession>A0A378LPP0</accession>
<gene>
    <name evidence="1" type="primary">virD4_4</name>
    <name evidence="1" type="ORF">NCTC12000_03223</name>
</gene>
<dbReference type="Proteomes" id="UP000254631">
    <property type="component" value="Unassembled WGS sequence"/>
</dbReference>
<organism evidence="1 2">
    <name type="scientific">Legionella pneumophila</name>
    <dbReference type="NCBI Taxonomy" id="446"/>
    <lineage>
        <taxon>Bacteria</taxon>
        <taxon>Pseudomonadati</taxon>
        <taxon>Pseudomonadota</taxon>
        <taxon>Gammaproteobacteria</taxon>
        <taxon>Legionellales</taxon>
        <taxon>Legionellaceae</taxon>
        <taxon>Legionella</taxon>
    </lineage>
</organism>